<name>A0A7S0QA12_9EUKA</name>
<evidence type="ECO:0000313" key="2">
    <source>
        <dbReference type="EMBL" id="CAD8619636.1"/>
    </source>
</evidence>
<dbReference type="EMBL" id="HBEY01047892">
    <property type="protein sequence ID" value="CAD8619636.1"/>
    <property type="molecule type" value="Transcribed_RNA"/>
</dbReference>
<gene>
    <name evidence="2" type="ORF">CPEL01642_LOCUS23017</name>
</gene>
<reference evidence="2" key="1">
    <citation type="submission" date="2021-01" db="EMBL/GenBank/DDBJ databases">
        <authorList>
            <person name="Corre E."/>
            <person name="Pelletier E."/>
            <person name="Niang G."/>
            <person name="Scheremetjew M."/>
            <person name="Finn R."/>
            <person name="Kale V."/>
            <person name="Holt S."/>
            <person name="Cochrane G."/>
            <person name="Meng A."/>
            <person name="Brown T."/>
            <person name="Cohen L."/>
        </authorList>
    </citation>
    <scope>NUCLEOTIDE SEQUENCE</scope>
    <source>
        <strain evidence="2">PLY182g</strain>
    </source>
</reference>
<protein>
    <submittedName>
        <fullName evidence="2">Uncharacterized protein</fullName>
    </submittedName>
</protein>
<feature type="compositionally biased region" description="Acidic residues" evidence="1">
    <location>
        <begin position="106"/>
        <end position="117"/>
    </location>
</feature>
<organism evidence="2">
    <name type="scientific">Coccolithus braarudii</name>
    <dbReference type="NCBI Taxonomy" id="221442"/>
    <lineage>
        <taxon>Eukaryota</taxon>
        <taxon>Haptista</taxon>
        <taxon>Haptophyta</taxon>
        <taxon>Prymnesiophyceae</taxon>
        <taxon>Coccolithales</taxon>
        <taxon>Coccolithaceae</taxon>
        <taxon>Coccolithus</taxon>
    </lineage>
</organism>
<feature type="region of interest" description="Disordered" evidence="1">
    <location>
        <begin position="1"/>
        <end position="23"/>
    </location>
</feature>
<sequence length="185" mass="21104">MHKRWLQKRPAAEMESSDNADVKSLHRQWVRSLRDDYDDRISRASFASSTDTDTVYRSCELDHDSSDGDDEETLPRRRRQSCPDFRRAHSLTDVFVHALETLDSVDDFDSGEMDEGEGKEPVGGGSLTARRNSAVEEVEEEWLNTLPPMLRRQNGAERGAELWRLIARGLPDMPRAQTVTDRIAS</sequence>
<evidence type="ECO:0000256" key="1">
    <source>
        <dbReference type="SAM" id="MobiDB-lite"/>
    </source>
</evidence>
<feature type="region of interest" description="Disordered" evidence="1">
    <location>
        <begin position="106"/>
        <end position="133"/>
    </location>
</feature>
<proteinExistence type="predicted"/>
<feature type="region of interest" description="Disordered" evidence="1">
    <location>
        <begin position="59"/>
        <end position="83"/>
    </location>
</feature>
<dbReference type="AlphaFoldDB" id="A0A7S0QA12"/>
<accession>A0A7S0QA12</accession>